<evidence type="ECO:0000256" key="1">
    <source>
        <dbReference type="SAM" id="MobiDB-lite"/>
    </source>
</evidence>
<sequence>MADNDGQRRCSLGQLLRLCCCLLCCWPCILCGLKLLWNDATEELAQEEKEAPEEQDEKEPEQKLKNDPSLV</sequence>
<organism evidence="2 3">
    <name type="scientific">Mesorhabditis spiculigera</name>
    <dbReference type="NCBI Taxonomy" id="96644"/>
    <lineage>
        <taxon>Eukaryota</taxon>
        <taxon>Metazoa</taxon>
        <taxon>Ecdysozoa</taxon>
        <taxon>Nematoda</taxon>
        <taxon>Chromadorea</taxon>
        <taxon>Rhabditida</taxon>
        <taxon>Rhabditina</taxon>
        <taxon>Rhabditomorpha</taxon>
        <taxon>Rhabditoidea</taxon>
        <taxon>Rhabditidae</taxon>
        <taxon>Mesorhabditinae</taxon>
        <taxon>Mesorhabditis</taxon>
    </lineage>
</organism>
<reference evidence="2" key="1">
    <citation type="submission" date="2023-06" db="EMBL/GenBank/DDBJ databases">
        <authorList>
            <person name="Delattre M."/>
        </authorList>
    </citation>
    <scope>NUCLEOTIDE SEQUENCE</scope>
    <source>
        <strain evidence="2">AF72</strain>
    </source>
</reference>
<dbReference type="Proteomes" id="UP001177023">
    <property type="component" value="Unassembled WGS sequence"/>
</dbReference>
<feature type="region of interest" description="Disordered" evidence="1">
    <location>
        <begin position="44"/>
        <end position="71"/>
    </location>
</feature>
<keyword evidence="3" id="KW-1185">Reference proteome</keyword>
<gene>
    <name evidence="2" type="ORF">MSPICULIGERA_LOCUS7330</name>
</gene>
<dbReference type="EMBL" id="CATQJA010001841">
    <property type="protein sequence ID" value="CAJ0568818.1"/>
    <property type="molecule type" value="Genomic_DNA"/>
</dbReference>
<feature type="compositionally biased region" description="Acidic residues" evidence="1">
    <location>
        <begin position="44"/>
        <end position="59"/>
    </location>
</feature>
<evidence type="ECO:0000313" key="2">
    <source>
        <dbReference type="EMBL" id="CAJ0568818.1"/>
    </source>
</evidence>
<evidence type="ECO:0000313" key="3">
    <source>
        <dbReference type="Proteomes" id="UP001177023"/>
    </source>
</evidence>
<feature type="compositionally biased region" description="Basic and acidic residues" evidence="1">
    <location>
        <begin position="60"/>
        <end position="71"/>
    </location>
</feature>
<comment type="caution">
    <text evidence="2">The sequence shown here is derived from an EMBL/GenBank/DDBJ whole genome shotgun (WGS) entry which is preliminary data.</text>
</comment>
<dbReference type="AlphaFoldDB" id="A0AA36CHW3"/>
<feature type="non-terminal residue" evidence="2">
    <location>
        <position position="1"/>
    </location>
</feature>
<accession>A0AA36CHW3</accession>
<protein>
    <submittedName>
        <fullName evidence="2">Uncharacterized protein</fullName>
    </submittedName>
</protein>
<proteinExistence type="predicted"/>
<name>A0AA36CHW3_9BILA</name>